<dbReference type="PANTHER" id="PTHR35797">
    <property type="entry name" value="PROTEASE-RELATED"/>
    <property type="match status" value="1"/>
</dbReference>
<evidence type="ECO:0000256" key="1">
    <source>
        <dbReference type="SAM" id="Phobius"/>
    </source>
</evidence>
<dbReference type="GO" id="GO:0080120">
    <property type="term" value="P:CAAX-box protein maturation"/>
    <property type="evidence" value="ECO:0007669"/>
    <property type="project" value="UniProtKB-ARBA"/>
</dbReference>
<feature type="transmembrane region" description="Helical" evidence="1">
    <location>
        <begin position="221"/>
        <end position="239"/>
    </location>
</feature>
<keyword evidence="1" id="KW-0812">Transmembrane</keyword>
<name>C0E0G3_9CORY</name>
<keyword evidence="1" id="KW-1133">Transmembrane helix</keyword>
<feature type="transmembrane region" description="Helical" evidence="1">
    <location>
        <begin position="245"/>
        <end position="265"/>
    </location>
</feature>
<sequence length="280" mass="30627">MTDTKRTVGNLILFGGAIFLSGWVGLLTDRLTGQPAPTSLNDYLTGGELPRFVLPLLTVVALRAVVGGWRDAGFAPNLRGAGATYLLLILAYPTALAVALIIGFLANAISFSTLHATFYLEVVARNLPWLLVTSLVGETLWRGYLANQLLKLRLRSWQIYLIVAGVWWVWWLPFWGIMVINNSHIAEFNVTGATMAVATIPMFLCWTVFYTEAFRATRSIWPGVITQVFMNAVILRQFAAEIASPNLIVLGLLPAAFLCVIGLLVGRATTTAAQQNPYVG</sequence>
<protein>
    <recommendedName>
        <fullName evidence="2">CAAX prenyl protease 2/Lysostaphin resistance protein A-like domain-containing protein</fullName>
    </recommendedName>
</protein>
<dbReference type="PANTHER" id="PTHR35797:SF1">
    <property type="entry name" value="PROTEASE"/>
    <property type="match status" value="1"/>
</dbReference>
<dbReference type="GO" id="GO:0004175">
    <property type="term" value="F:endopeptidase activity"/>
    <property type="evidence" value="ECO:0007669"/>
    <property type="project" value="UniProtKB-ARBA"/>
</dbReference>
<dbReference type="AlphaFoldDB" id="C0E0G3"/>
<feature type="transmembrane region" description="Helical" evidence="1">
    <location>
        <begin position="157"/>
        <end position="178"/>
    </location>
</feature>
<feature type="transmembrane region" description="Helical" evidence="1">
    <location>
        <begin position="52"/>
        <end position="70"/>
    </location>
</feature>
<dbReference type="HOGENOM" id="CLU_084131_0_0_11"/>
<organism evidence="3 4">
    <name type="scientific">Corynebacterium matruchotii ATCC 33806</name>
    <dbReference type="NCBI Taxonomy" id="566549"/>
    <lineage>
        <taxon>Bacteria</taxon>
        <taxon>Bacillati</taxon>
        <taxon>Actinomycetota</taxon>
        <taxon>Actinomycetes</taxon>
        <taxon>Mycobacteriales</taxon>
        <taxon>Corynebacteriaceae</taxon>
        <taxon>Corynebacterium</taxon>
    </lineage>
</organism>
<dbReference type="Pfam" id="PF02517">
    <property type="entry name" value="Rce1-like"/>
    <property type="match status" value="1"/>
</dbReference>
<evidence type="ECO:0000313" key="3">
    <source>
        <dbReference type="EMBL" id="EEG28054.1"/>
    </source>
</evidence>
<feature type="transmembrane region" description="Helical" evidence="1">
    <location>
        <begin position="12"/>
        <end position="32"/>
    </location>
</feature>
<dbReference type="Proteomes" id="UP000006247">
    <property type="component" value="Unassembled WGS sequence"/>
</dbReference>
<feature type="transmembrane region" description="Helical" evidence="1">
    <location>
        <begin position="82"/>
        <end position="106"/>
    </location>
</feature>
<gene>
    <name evidence="3" type="ORF">CORMATOL_00463</name>
</gene>
<dbReference type="EMBL" id="ACEB01000004">
    <property type="protein sequence ID" value="EEG28054.1"/>
    <property type="molecule type" value="Genomic_DNA"/>
</dbReference>
<feature type="transmembrane region" description="Helical" evidence="1">
    <location>
        <begin position="190"/>
        <end position="209"/>
    </location>
</feature>
<dbReference type="RefSeq" id="WP_005519765.1">
    <property type="nucleotide sequence ID" value="NZ_EQ973328.1"/>
</dbReference>
<accession>C0E0G3</accession>
<comment type="caution">
    <text evidence="3">The sequence shown here is derived from an EMBL/GenBank/DDBJ whole genome shotgun (WGS) entry which is preliminary data.</text>
</comment>
<keyword evidence="1" id="KW-0472">Membrane</keyword>
<evidence type="ECO:0000313" key="4">
    <source>
        <dbReference type="Proteomes" id="UP000006247"/>
    </source>
</evidence>
<dbReference type="InterPro" id="IPR042150">
    <property type="entry name" value="MmRce1-like"/>
</dbReference>
<feature type="domain" description="CAAX prenyl protease 2/Lysostaphin resistance protein A-like" evidence="2">
    <location>
        <begin position="129"/>
        <end position="233"/>
    </location>
</feature>
<dbReference type="InterPro" id="IPR003675">
    <property type="entry name" value="Rce1/LyrA-like_dom"/>
</dbReference>
<proteinExistence type="predicted"/>
<reference evidence="3 4" key="1">
    <citation type="submission" date="2009-01" db="EMBL/GenBank/DDBJ databases">
        <authorList>
            <person name="Fulton L."/>
            <person name="Clifton S."/>
            <person name="Chinwalla A.T."/>
            <person name="Mitreva M."/>
            <person name="Sodergren E."/>
            <person name="Weinstock G."/>
            <person name="Clifton S."/>
            <person name="Dooling D.J."/>
            <person name="Fulton B."/>
            <person name="Minx P."/>
            <person name="Pepin K.H."/>
            <person name="Johnson M."/>
            <person name="Bhonagiri V."/>
            <person name="Nash W.E."/>
            <person name="Mardis E.R."/>
            <person name="Wilson R.K."/>
        </authorList>
    </citation>
    <scope>NUCLEOTIDE SEQUENCE [LARGE SCALE GENOMIC DNA]</scope>
    <source>
        <strain evidence="3 4">ATCC 33806</strain>
    </source>
</reference>
<evidence type="ECO:0000259" key="2">
    <source>
        <dbReference type="Pfam" id="PF02517"/>
    </source>
</evidence>